<evidence type="ECO:0000313" key="1">
    <source>
        <dbReference type="EMBL" id="SHF61805.1"/>
    </source>
</evidence>
<accession>A0A1M5D4P0</accession>
<dbReference type="Proteomes" id="UP000184287">
    <property type="component" value="Unassembled WGS sequence"/>
</dbReference>
<dbReference type="RefSeq" id="WP_262497418.1">
    <property type="nucleotide sequence ID" value="NZ_FQUQ01000003.1"/>
</dbReference>
<evidence type="ECO:0000313" key="2">
    <source>
        <dbReference type="Proteomes" id="UP000184287"/>
    </source>
</evidence>
<protein>
    <submittedName>
        <fullName evidence="1">Uncharacterized protein</fullName>
    </submittedName>
</protein>
<reference evidence="2" key="1">
    <citation type="submission" date="2016-11" db="EMBL/GenBank/DDBJ databases">
        <authorList>
            <person name="Varghese N."/>
            <person name="Submissions S."/>
        </authorList>
    </citation>
    <scope>NUCLEOTIDE SEQUENCE [LARGE SCALE GENOMIC DNA]</scope>
    <source>
        <strain evidence="2">DSM 16990</strain>
    </source>
</reference>
<dbReference type="AlphaFoldDB" id="A0A1M5D4P0"/>
<name>A0A1M5D4P0_9SPHI</name>
<sequence>MSSRYEEFLPSSQGGNSLLWTTDQNMGFFCTSGIGLLKNTKDES</sequence>
<proteinExistence type="predicted"/>
<dbReference type="EMBL" id="FQUQ01000003">
    <property type="protein sequence ID" value="SHF61805.1"/>
    <property type="molecule type" value="Genomic_DNA"/>
</dbReference>
<keyword evidence="2" id="KW-1185">Reference proteome</keyword>
<gene>
    <name evidence="1" type="ORF">SAMN04488522_10368</name>
</gene>
<organism evidence="1 2">
    <name type="scientific">Pedobacter caeni</name>
    <dbReference type="NCBI Taxonomy" id="288992"/>
    <lineage>
        <taxon>Bacteria</taxon>
        <taxon>Pseudomonadati</taxon>
        <taxon>Bacteroidota</taxon>
        <taxon>Sphingobacteriia</taxon>
        <taxon>Sphingobacteriales</taxon>
        <taxon>Sphingobacteriaceae</taxon>
        <taxon>Pedobacter</taxon>
    </lineage>
</organism>